<name>A0A6C0B8G1_9ZZZZ</name>
<sequence length="288" mass="33827">MFAFFNSISQTIEILKTICIAYIKIGSQKVVQYAKNFDAEHEAFRACFCVNMCKVFVQNKLVYLYNHNKFVNKYVDLADYGANFLYAILQYRRIEPNVKSWTCVSALVKYYYTYNKYVYTYNEVYNSNSLINLEDYKESLQTVKEIVKSDNAIAECLITIKIDGKYVHRLCNPSTILNDSYITNILLEPSNVRFLSIEYHASDCSYAQVLEIDKNELLINNEILSASYIKRALEYQIPYHRFNNKYTILLMDNNLKTVSLREGEYIVLHKNYYSIMGEEGLRENIIQE</sequence>
<dbReference type="EMBL" id="MN739088">
    <property type="protein sequence ID" value="QHS87753.1"/>
    <property type="molecule type" value="Genomic_DNA"/>
</dbReference>
<dbReference type="AlphaFoldDB" id="A0A6C0B8G1"/>
<evidence type="ECO:0000313" key="1">
    <source>
        <dbReference type="EMBL" id="QHS87753.1"/>
    </source>
</evidence>
<protein>
    <submittedName>
        <fullName evidence="1">Uncharacterized protein</fullName>
    </submittedName>
</protein>
<accession>A0A6C0B8G1</accession>
<reference evidence="1" key="1">
    <citation type="journal article" date="2020" name="Nature">
        <title>Giant virus diversity and host interactions through global metagenomics.</title>
        <authorList>
            <person name="Schulz F."/>
            <person name="Roux S."/>
            <person name="Paez-Espino D."/>
            <person name="Jungbluth S."/>
            <person name="Walsh D.A."/>
            <person name="Denef V.J."/>
            <person name="McMahon K.D."/>
            <person name="Konstantinidis K.T."/>
            <person name="Eloe-Fadrosh E.A."/>
            <person name="Kyrpides N.C."/>
            <person name="Woyke T."/>
        </authorList>
    </citation>
    <scope>NUCLEOTIDE SEQUENCE</scope>
    <source>
        <strain evidence="1">GVMAG-M-3300010158-13</strain>
    </source>
</reference>
<organism evidence="1">
    <name type="scientific">viral metagenome</name>
    <dbReference type="NCBI Taxonomy" id="1070528"/>
    <lineage>
        <taxon>unclassified sequences</taxon>
        <taxon>metagenomes</taxon>
        <taxon>organismal metagenomes</taxon>
    </lineage>
</organism>
<proteinExistence type="predicted"/>